<evidence type="ECO:0000313" key="3">
    <source>
        <dbReference type="EMBL" id="CAF4084126.1"/>
    </source>
</evidence>
<feature type="non-terminal residue" evidence="2">
    <location>
        <position position="27"/>
    </location>
</feature>
<sequence>MDTPSTSSPLSIASSVSSSIDDQVERI</sequence>
<evidence type="ECO:0000313" key="2">
    <source>
        <dbReference type="EMBL" id="CAF1499033.1"/>
    </source>
</evidence>
<reference evidence="2" key="1">
    <citation type="submission" date="2021-02" db="EMBL/GenBank/DDBJ databases">
        <authorList>
            <person name="Nowell W R."/>
        </authorList>
    </citation>
    <scope>NUCLEOTIDE SEQUENCE</scope>
</reference>
<dbReference type="EMBL" id="CAJOBE010009397">
    <property type="protein sequence ID" value="CAF4084126.1"/>
    <property type="molecule type" value="Genomic_DNA"/>
</dbReference>
<name>A0A815T0R5_9BILA</name>
<feature type="compositionally biased region" description="Low complexity" evidence="1">
    <location>
        <begin position="1"/>
        <end position="19"/>
    </location>
</feature>
<protein>
    <submittedName>
        <fullName evidence="2">Uncharacterized protein</fullName>
    </submittedName>
</protein>
<dbReference type="EMBL" id="CAJNOU010006198">
    <property type="protein sequence ID" value="CAF1499033.1"/>
    <property type="molecule type" value="Genomic_DNA"/>
</dbReference>
<evidence type="ECO:0000313" key="4">
    <source>
        <dbReference type="Proteomes" id="UP000663889"/>
    </source>
</evidence>
<dbReference type="Proteomes" id="UP000663874">
    <property type="component" value="Unassembled WGS sequence"/>
</dbReference>
<comment type="caution">
    <text evidence="2">The sequence shown here is derived from an EMBL/GenBank/DDBJ whole genome shotgun (WGS) entry which is preliminary data.</text>
</comment>
<gene>
    <name evidence="3" type="ORF">FNK824_LOCUS30530</name>
    <name evidence="2" type="ORF">SEV965_LOCUS35971</name>
</gene>
<evidence type="ECO:0000256" key="1">
    <source>
        <dbReference type="SAM" id="MobiDB-lite"/>
    </source>
</evidence>
<dbReference type="AlphaFoldDB" id="A0A815T0R5"/>
<organism evidence="2 4">
    <name type="scientific">Rotaria sordida</name>
    <dbReference type="NCBI Taxonomy" id="392033"/>
    <lineage>
        <taxon>Eukaryota</taxon>
        <taxon>Metazoa</taxon>
        <taxon>Spiralia</taxon>
        <taxon>Gnathifera</taxon>
        <taxon>Rotifera</taxon>
        <taxon>Eurotatoria</taxon>
        <taxon>Bdelloidea</taxon>
        <taxon>Philodinida</taxon>
        <taxon>Philodinidae</taxon>
        <taxon>Rotaria</taxon>
    </lineage>
</organism>
<proteinExistence type="predicted"/>
<dbReference type="Proteomes" id="UP000663889">
    <property type="component" value="Unassembled WGS sequence"/>
</dbReference>
<accession>A0A815T0R5</accession>
<feature type="region of interest" description="Disordered" evidence="1">
    <location>
        <begin position="1"/>
        <end position="27"/>
    </location>
</feature>